<feature type="non-terminal residue" evidence="1">
    <location>
        <position position="101"/>
    </location>
</feature>
<dbReference type="AlphaFoldDB" id="A0A0K2VLM8"/>
<name>A0A0K2VLM8_LEPSM</name>
<dbReference type="EMBL" id="HACA01033805">
    <property type="protein sequence ID" value="CDW51167.1"/>
    <property type="molecule type" value="Transcribed_RNA"/>
</dbReference>
<accession>A0A0K2VLM8</accession>
<evidence type="ECO:0000313" key="1">
    <source>
        <dbReference type="EMBL" id="CDW51167.1"/>
    </source>
</evidence>
<sequence>MREKRTGELPGSQRKCIQRDFAQWIFLKSIHKDDIEIHIRPMVSGESNAFISNAFISFLQRQVPFKGYFFFLPHSLYGIISPCREESLRGQIPFTSTSAIC</sequence>
<reference evidence="1" key="1">
    <citation type="submission" date="2014-05" db="EMBL/GenBank/DDBJ databases">
        <authorList>
            <person name="Chronopoulou M."/>
        </authorList>
    </citation>
    <scope>NUCLEOTIDE SEQUENCE</scope>
    <source>
        <tissue evidence="1">Whole organism</tissue>
    </source>
</reference>
<protein>
    <submittedName>
        <fullName evidence="1">Uncharacterized protein</fullName>
    </submittedName>
</protein>
<organism evidence="1">
    <name type="scientific">Lepeophtheirus salmonis</name>
    <name type="common">Salmon louse</name>
    <name type="synonym">Caligus salmonis</name>
    <dbReference type="NCBI Taxonomy" id="72036"/>
    <lineage>
        <taxon>Eukaryota</taxon>
        <taxon>Metazoa</taxon>
        <taxon>Ecdysozoa</taxon>
        <taxon>Arthropoda</taxon>
        <taxon>Crustacea</taxon>
        <taxon>Multicrustacea</taxon>
        <taxon>Hexanauplia</taxon>
        <taxon>Copepoda</taxon>
        <taxon>Siphonostomatoida</taxon>
        <taxon>Caligidae</taxon>
        <taxon>Lepeophtheirus</taxon>
    </lineage>
</organism>
<proteinExistence type="predicted"/>